<evidence type="ECO:0000313" key="3">
    <source>
        <dbReference type="Proteomes" id="UP000410492"/>
    </source>
</evidence>
<dbReference type="OrthoDB" id="6689151at2759"/>
<evidence type="ECO:0000313" key="2">
    <source>
        <dbReference type="EMBL" id="VEN46112.1"/>
    </source>
</evidence>
<keyword evidence="3" id="KW-1185">Reference proteome</keyword>
<dbReference type="EMBL" id="CAACVG010007570">
    <property type="protein sequence ID" value="VEN46112.1"/>
    <property type="molecule type" value="Genomic_DNA"/>
</dbReference>
<evidence type="ECO:0008006" key="4">
    <source>
        <dbReference type="Google" id="ProtNLM"/>
    </source>
</evidence>
<feature type="region of interest" description="Disordered" evidence="1">
    <location>
        <begin position="444"/>
        <end position="541"/>
    </location>
</feature>
<reference evidence="2 3" key="1">
    <citation type="submission" date="2019-01" db="EMBL/GenBank/DDBJ databases">
        <authorList>
            <person name="Sayadi A."/>
        </authorList>
    </citation>
    <scope>NUCLEOTIDE SEQUENCE [LARGE SCALE GENOMIC DNA]</scope>
</reference>
<feature type="compositionally biased region" description="Basic and acidic residues" evidence="1">
    <location>
        <begin position="458"/>
        <end position="483"/>
    </location>
</feature>
<dbReference type="Proteomes" id="UP000410492">
    <property type="component" value="Unassembled WGS sequence"/>
</dbReference>
<evidence type="ECO:0000256" key="1">
    <source>
        <dbReference type="SAM" id="MobiDB-lite"/>
    </source>
</evidence>
<name>A0A653CDT8_CALMS</name>
<dbReference type="AlphaFoldDB" id="A0A653CDT8"/>
<proteinExistence type="predicted"/>
<protein>
    <recommendedName>
        <fullName evidence="4">Vezatin</fullName>
    </recommendedName>
</protein>
<sequence>MSPSKCSLQEDLYYGPLIDTDVRKILKSGYLLDEDLECLLNEFVSIDSPPPQSYNVPSKLLLSLSTVLISGILSKKYSPWVLPPSLLTTTIVAGYEVRRHLTKSKQARLIDTLIEVIQKKLKLHSHIIRYLRVRGDAMKNEISADALTNRKMNAFMHRFSESQVSYFRVLLGHLQTISFFSDQLSEDCVQLGSLEFSDRSIENSLEYSIFTNDLQILLHSKLLSYIGLVLCSKSSKLTRSTIEVFLNKRIPQIIDFIQQSYNETKKEFDHIRTSATQYAEYKQKSKSDKRFVHSKLANALVDAVNNISIILEKSQGILERIDDDNDKTLESAIQDLRAHSLATYESIDLICRLYGIVTHSQPEKVRGPPRSSVINKTDEEKISTIHYDDIVEPREEKYVLYLEKDDNVTVDEDSRDNLEERSGAYLSLMLKELQKSLKQHQRFIEARKRRSSDGTSDEEVHNEPEPILRFRLETVEIHEAPKERPRRSASPDNRDVKPPVPLPRSGMKTTEDADHSSAKAMPPPPPLPNFNLGGADEASEGYGTKSMLEKIVSLSKQRNVKEEVFVISDSDSD</sequence>
<organism evidence="2 3">
    <name type="scientific">Callosobruchus maculatus</name>
    <name type="common">Southern cowpea weevil</name>
    <name type="synonym">Pulse bruchid</name>
    <dbReference type="NCBI Taxonomy" id="64391"/>
    <lineage>
        <taxon>Eukaryota</taxon>
        <taxon>Metazoa</taxon>
        <taxon>Ecdysozoa</taxon>
        <taxon>Arthropoda</taxon>
        <taxon>Hexapoda</taxon>
        <taxon>Insecta</taxon>
        <taxon>Pterygota</taxon>
        <taxon>Neoptera</taxon>
        <taxon>Endopterygota</taxon>
        <taxon>Coleoptera</taxon>
        <taxon>Polyphaga</taxon>
        <taxon>Cucujiformia</taxon>
        <taxon>Chrysomeloidea</taxon>
        <taxon>Chrysomelidae</taxon>
        <taxon>Bruchinae</taxon>
        <taxon>Bruchini</taxon>
        <taxon>Callosobruchus</taxon>
    </lineage>
</organism>
<gene>
    <name evidence="2" type="ORF">CALMAC_LOCUS8316</name>
</gene>
<accession>A0A653CDT8</accession>